<dbReference type="SUPFAM" id="SSF109604">
    <property type="entry name" value="HD-domain/PDEase-like"/>
    <property type="match status" value="1"/>
</dbReference>
<organism evidence="2 3">
    <name type="scientific">Candidatus Kaiserbacteria bacterium CG10_big_fil_rev_8_21_14_0_10_59_10</name>
    <dbReference type="NCBI Taxonomy" id="1974612"/>
    <lineage>
        <taxon>Bacteria</taxon>
        <taxon>Candidatus Kaiseribacteriota</taxon>
    </lineage>
</organism>
<feature type="domain" description="HDOD" evidence="1">
    <location>
        <begin position="12"/>
        <end position="61"/>
    </location>
</feature>
<dbReference type="Pfam" id="PF08668">
    <property type="entry name" value="HDOD"/>
    <property type="match status" value="1"/>
</dbReference>
<dbReference type="Gene3D" id="1.10.3210.10">
    <property type="entry name" value="Hypothetical protein af1432"/>
    <property type="match status" value="1"/>
</dbReference>
<proteinExistence type="predicted"/>
<comment type="caution">
    <text evidence="2">The sequence shown here is derived from an EMBL/GenBank/DDBJ whole genome shotgun (WGS) entry which is preliminary data.</text>
</comment>
<gene>
    <name evidence="2" type="ORF">COU20_01460</name>
</gene>
<dbReference type="Proteomes" id="UP000231379">
    <property type="component" value="Unassembled WGS sequence"/>
</dbReference>
<reference evidence="3" key="1">
    <citation type="submission" date="2017-09" db="EMBL/GenBank/DDBJ databases">
        <title>Depth-based differentiation of microbial function through sediment-hosted aquifers and enrichment of novel symbionts in the deep terrestrial subsurface.</title>
        <authorList>
            <person name="Probst A.J."/>
            <person name="Ladd B."/>
            <person name="Jarett J.K."/>
            <person name="Geller-Mcgrath D.E."/>
            <person name="Sieber C.M.K."/>
            <person name="Emerson J.B."/>
            <person name="Anantharaman K."/>
            <person name="Thomas B.C."/>
            <person name="Malmstrom R."/>
            <person name="Stieglmeier M."/>
            <person name="Klingl A."/>
            <person name="Woyke T."/>
            <person name="Ryan C.M."/>
            <person name="Banfield J.F."/>
        </authorList>
    </citation>
    <scope>NUCLEOTIDE SEQUENCE [LARGE SCALE GENOMIC DNA]</scope>
</reference>
<accession>A0A2H0U878</accession>
<dbReference type="EMBL" id="PFBM01000010">
    <property type="protein sequence ID" value="PIR82611.1"/>
    <property type="molecule type" value="Genomic_DNA"/>
</dbReference>
<evidence type="ECO:0000313" key="2">
    <source>
        <dbReference type="EMBL" id="PIR82611.1"/>
    </source>
</evidence>
<dbReference type="AlphaFoldDB" id="A0A2H0U878"/>
<evidence type="ECO:0000259" key="1">
    <source>
        <dbReference type="Pfam" id="PF08668"/>
    </source>
</evidence>
<dbReference type="InterPro" id="IPR013976">
    <property type="entry name" value="HDOD"/>
</dbReference>
<evidence type="ECO:0000313" key="3">
    <source>
        <dbReference type="Proteomes" id="UP000231379"/>
    </source>
</evidence>
<sequence>MRTARDIYEHYRIMPGLALHQVRVAAVGKMIARHIVEKEVKEQDVIFAGLFHDMGNIIKADLSLFPEFLEPQGLAYWQEVKQEYHAKYGDDEHAATEHIAREIGLPPSAIRIIGSMGFSKAHIVAGAVPLELKIAEYADQRVSPHGVVSMEERLAEGKKRHAKRRADLRSTQDDIADANVDALRKIEEQIFAQTDISPEHVTDERIAPMAEELYSYPVPVSVR</sequence>
<name>A0A2H0U878_9BACT</name>
<protein>
    <recommendedName>
        <fullName evidence="1">HDOD domain-containing protein</fullName>
    </recommendedName>
</protein>